<keyword evidence="3" id="KW-1185">Reference proteome</keyword>
<sequence>MTAGFGFVIWQKRAGLVAMVLLVAALLSLADALVGGFRGGGGLIELLPGDHYLISGPLPPRTEAIRDFVIDGQPDDGSVRLIPKTIFSGYWFGGSMWRGAIEVDPHAQEGHHVFRVKDPYGEKQNPALVFNVRVWPDQATLNAHSPSLLTRLTGVSPFVVAVAFALGGIAGMAANFLFGRLWARHLHTHHCGEIYKLRQTERGTEITCELHCGRALQPGMDGAVYRPSGELLGAAKVINCENGEVLLLISQSIDVRLGDVACVQVESKQNGSERGSSAV</sequence>
<keyword evidence="1" id="KW-0812">Transmembrane</keyword>
<accession>A0A7U3YP64</accession>
<dbReference type="Proteomes" id="UP000006365">
    <property type="component" value="Chromosome"/>
</dbReference>
<protein>
    <submittedName>
        <fullName evidence="2">Uncharacterized protein</fullName>
    </submittedName>
</protein>
<evidence type="ECO:0000256" key="1">
    <source>
        <dbReference type="SAM" id="Phobius"/>
    </source>
</evidence>
<dbReference type="AlphaFoldDB" id="A0A7U3YP64"/>
<organism evidence="2 3">
    <name type="scientific">Desulfobulbus propionicus (strain ATCC 33891 / DSM 2032 / VKM B-1956 / 1pr3)</name>
    <dbReference type="NCBI Taxonomy" id="577650"/>
    <lineage>
        <taxon>Bacteria</taxon>
        <taxon>Pseudomonadati</taxon>
        <taxon>Thermodesulfobacteriota</taxon>
        <taxon>Desulfobulbia</taxon>
        <taxon>Desulfobulbales</taxon>
        <taxon>Desulfobulbaceae</taxon>
        <taxon>Desulfobulbus</taxon>
    </lineage>
</organism>
<evidence type="ECO:0000313" key="2">
    <source>
        <dbReference type="EMBL" id="ADW18994.1"/>
    </source>
</evidence>
<name>A0A7U3YP64_DESPD</name>
<keyword evidence="1" id="KW-1133">Transmembrane helix</keyword>
<evidence type="ECO:0000313" key="3">
    <source>
        <dbReference type="Proteomes" id="UP000006365"/>
    </source>
</evidence>
<dbReference type="KEGG" id="dpr:Despr_2860"/>
<gene>
    <name evidence="2" type="ordered locus">Despr_2860</name>
</gene>
<keyword evidence="1" id="KW-0472">Membrane</keyword>
<dbReference type="RefSeq" id="WP_015725519.1">
    <property type="nucleotide sequence ID" value="NC_014972.1"/>
</dbReference>
<proteinExistence type="predicted"/>
<dbReference type="EMBL" id="CP002364">
    <property type="protein sequence ID" value="ADW18994.1"/>
    <property type="molecule type" value="Genomic_DNA"/>
</dbReference>
<reference evidence="2 3" key="1">
    <citation type="journal article" date="2011" name="Stand. Genomic Sci.">
        <title>Complete genome sequence of Desulfobulbus propionicus type strain (1pr3).</title>
        <authorList>
            <person name="Pagani I."/>
            <person name="Lapidus A."/>
            <person name="Nolan M."/>
            <person name="Lucas S."/>
            <person name="Hammon N."/>
            <person name="Deshpande S."/>
            <person name="Cheng J.F."/>
            <person name="Chertkov O."/>
            <person name="Davenport K."/>
            <person name="Tapia R."/>
            <person name="Han C."/>
            <person name="Goodwin L."/>
            <person name="Pitluck S."/>
            <person name="Liolios K."/>
            <person name="Mavromatis K."/>
            <person name="Ivanova N."/>
            <person name="Mikhailova N."/>
            <person name="Pati A."/>
            <person name="Chen A."/>
            <person name="Palaniappan K."/>
            <person name="Land M."/>
            <person name="Hauser L."/>
            <person name="Chang Y.J."/>
            <person name="Jeffries C.D."/>
            <person name="Detter J.C."/>
            <person name="Brambilla E."/>
            <person name="Kannan K.P."/>
            <person name="Djao O.D."/>
            <person name="Rohde M."/>
            <person name="Pukall R."/>
            <person name="Spring S."/>
            <person name="Goker M."/>
            <person name="Sikorski J."/>
            <person name="Woyke T."/>
            <person name="Bristow J."/>
            <person name="Eisen J.A."/>
            <person name="Markowitz V."/>
            <person name="Hugenholtz P."/>
            <person name="Kyrpides N.C."/>
            <person name="Klenk H.P."/>
        </authorList>
    </citation>
    <scope>NUCLEOTIDE SEQUENCE [LARGE SCALE GENOMIC DNA]</scope>
    <source>
        <strain evidence="3">ATCC 33891 / DSM 2032 / 1pr3</strain>
    </source>
</reference>
<feature type="transmembrane region" description="Helical" evidence="1">
    <location>
        <begin position="155"/>
        <end position="178"/>
    </location>
</feature>